<keyword evidence="2" id="KW-1185">Reference proteome</keyword>
<organism evidence="1 2">
    <name type="scientific">Halomonas huangheensis</name>
    <dbReference type="NCBI Taxonomy" id="1178482"/>
    <lineage>
        <taxon>Bacteria</taxon>
        <taxon>Pseudomonadati</taxon>
        <taxon>Pseudomonadota</taxon>
        <taxon>Gammaproteobacteria</taxon>
        <taxon>Oceanospirillales</taxon>
        <taxon>Halomonadaceae</taxon>
        <taxon>Halomonas</taxon>
    </lineage>
</organism>
<proteinExistence type="predicted"/>
<protein>
    <submittedName>
        <fullName evidence="1">Uncharacterized protein</fullName>
    </submittedName>
</protein>
<dbReference type="AlphaFoldDB" id="W1N5X7"/>
<accession>W1N5X7</accession>
<evidence type="ECO:0000313" key="1">
    <source>
        <dbReference type="EMBL" id="ERL50581.1"/>
    </source>
</evidence>
<dbReference type="EMBL" id="AVBC01000039">
    <property type="protein sequence ID" value="ERL50581.1"/>
    <property type="molecule type" value="Genomic_DNA"/>
</dbReference>
<evidence type="ECO:0000313" key="2">
    <source>
        <dbReference type="Proteomes" id="UP000019113"/>
    </source>
</evidence>
<sequence>MRRDDLTIHTRNEVENLFNHAFKLIDMQERNSEGMTLLGKKKQWHIYSVVAQRIA</sequence>
<gene>
    <name evidence="1" type="ORF">BJB45_05485</name>
</gene>
<name>W1N5X7_9GAMM</name>
<dbReference type="Proteomes" id="UP000019113">
    <property type="component" value="Unassembled WGS sequence"/>
</dbReference>
<comment type="caution">
    <text evidence="1">The sequence shown here is derived from an EMBL/GenBank/DDBJ whole genome shotgun (WGS) entry which is preliminary data.</text>
</comment>
<reference evidence="1 2" key="1">
    <citation type="submission" date="2013-08" db="EMBL/GenBank/DDBJ databases">
        <title>draft genome of Halomonas huanghegensis, strain BJGMM-B45T.</title>
        <authorList>
            <person name="Miao C."/>
            <person name="Wan Y."/>
            <person name="Jin W."/>
        </authorList>
    </citation>
    <scope>NUCLEOTIDE SEQUENCE [LARGE SCALE GENOMIC DNA]</scope>
    <source>
        <strain evidence="1 2">BJGMM-B45</strain>
    </source>
</reference>